<keyword evidence="2" id="KW-1185">Reference proteome</keyword>
<gene>
    <name evidence="1" type="ORF">GCM10007047_19290</name>
</gene>
<sequence length="731" mass="83226">MNIDAKSMLPTEPTWIWARETHKNQTLLFRTQLQVPESLKSVDLQIAANTRYYLWVNGCYLSQGPCPAPKNQSIVDTYHLDCPGPSICIAVIVHYYGVDTQSHSSAKPGLWCQLVNRTGETDRTIDLPIENWRCLHQGGWIPTDCRRSWATAWVDQFDANRHPENWQAPEYNDADWETPIELTYTHATLAPREVPPLREWFQPAENLIAAAYVSNHADFPFDGAVKLGQVLDEEPWDMLSTQQLTKVCEAWSAGKGITAEASGKGLALLFDLGHEVAAQTEFDIEGKDGCVDHYGSERLRAGRPRAYVKDADYSGRWFPPSSGRVSSFRTLNYNGFRYLLIVLRPDKHPLHLRRCGAWRRQADLVRACEFTPKDYEEQSLWETSLHTIEVGTQETAIDCPTREQALYIGDGLWHSLWLNKLYQSPGHLHHFFDAIAASQHETSGLITPAVFRGAQPPVFLLDYCLIYVWGIDVYRRALPGNNSRVKATLESGERVLKWFEDRIGSSGLVETNPKSFGHGPEEDHGQLVFIDHPGMGWHMQNEPGMERSWIQQGLNAFLIIAVHAFLACAEACEYTHSLNLEKLSVERLREQSRKYFHHTKTGYFSDCVDENGKRKGWSEQSQILAVLSKMTTGDEAHEMIRQLIEARHDPKLCKCTPYFWIYYAEALKQSGHGSQIIELVKEAWGGMNSNPEVTCWWECFGGDELDSYCHPWSAVPAWLLHPDASEFRLCL</sequence>
<dbReference type="RefSeq" id="WP_189514516.1">
    <property type="nucleotide sequence ID" value="NZ_BMXG01000010.1"/>
</dbReference>
<dbReference type="AlphaFoldDB" id="A0A8J3DK63"/>
<name>A0A8J3DK63_9BACT</name>
<dbReference type="GO" id="GO:0005975">
    <property type="term" value="P:carbohydrate metabolic process"/>
    <property type="evidence" value="ECO:0007669"/>
    <property type="project" value="InterPro"/>
</dbReference>
<dbReference type="InterPro" id="IPR012341">
    <property type="entry name" value="6hp_glycosidase-like_sf"/>
</dbReference>
<organism evidence="1 2">
    <name type="scientific">Cerasicoccus arenae</name>
    <dbReference type="NCBI Taxonomy" id="424488"/>
    <lineage>
        <taxon>Bacteria</taxon>
        <taxon>Pseudomonadati</taxon>
        <taxon>Verrucomicrobiota</taxon>
        <taxon>Opitutia</taxon>
        <taxon>Puniceicoccales</taxon>
        <taxon>Cerasicoccaceae</taxon>
        <taxon>Cerasicoccus</taxon>
    </lineage>
</organism>
<reference evidence="1" key="2">
    <citation type="submission" date="2020-09" db="EMBL/GenBank/DDBJ databases">
        <authorList>
            <person name="Sun Q."/>
            <person name="Kim S."/>
        </authorList>
    </citation>
    <scope>NUCLEOTIDE SEQUENCE</scope>
    <source>
        <strain evidence="1">KCTC 12870</strain>
    </source>
</reference>
<comment type="caution">
    <text evidence="1">The sequence shown here is derived from an EMBL/GenBank/DDBJ whole genome shotgun (WGS) entry which is preliminary data.</text>
</comment>
<accession>A0A8J3DK63</accession>
<dbReference type="PANTHER" id="PTHR34987:SF2">
    <property type="entry name" value="B, PUTATIVE (AFU_ORTHOLOGUE AFUA_7G05040)-RELATED"/>
    <property type="match status" value="1"/>
</dbReference>
<dbReference type="InterPro" id="IPR008928">
    <property type="entry name" value="6-hairpin_glycosidase_sf"/>
</dbReference>
<proteinExistence type="predicted"/>
<dbReference type="Gene3D" id="2.60.120.260">
    <property type="entry name" value="Galactose-binding domain-like"/>
    <property type="match status" value="2"/>
</dbReference>
<evidence type="ECO:0000313" key="1">
    <source>
        <dbReference type="EMBL" id="GHC02760.1"/>
    </source>
</evidence>
<evidence type="ECO:0000313" key="2">
    <source>
        <dbReference type="Proteomes" id="UP000642829"/>
    </source>
</evidence>
<evidence type="ECO:0008006" key="3">
    <source>
        <dbReference type="Google" id="ProtNLM"/>
    </source>
</evidence>
<dbReference type="SUPFAM" id="SSF48208">
    <property type="entry name" value="Six-hairpin glycosidases"/>
    <property type="match status" value="1"/>
</dbReference>
<dbReference type="Proteomes" id="UP000642829">
    <property type="component" value="Unassembled WGS sequence"/>
</dbReference>
<dbReference type="EMBL" id="BMXG01000010">
    <property type="protein sequence ID" value="GHC02760.1"/>
    <property type="molecule type" value="Genomic_DNA"/>
</dbReference>
<reference evidence="1" key="1">
    <citation type="journal article" date="2014" name="Int. J. Syst. Evol. Microbiol.">
        <title>Complete genome sequence of Corynebacterium casei LMG S-19264T (=DSM 44701T), isolated from a smear-ripened cheese.</title>
        <authorList>
            <consortium name="US DOE Joint Genome Institute (JGI-PGF)"/>
            <person name="Walter F."/>
            <person name="Albersmeier A."/>
            <person name="Kalinowski J."/>
            <person name="Ruckert C."/>
        </authorList>
    </citation>
    <scope>NUCLEOTIDE SEQUENCE</scope>
    <source>
        <strain evidence="1">KCTC 12870</strain>
    </source>
</reference>
<protein>
    <recommendedName>
        <fullName evidence="3">Alpha-L-rhamnosidase</fullName>
    </recommendedName>
</protein>
<dbReference type="PANTHER" id="PTHR34987">
    <property type="entry name" value="C, PUTATIVE (AFU_ORTHOLOGUE AFUA_3G02880)-RELATED"/>
    <property type="match status" value="1"/>
</dbReference>
<dbReference type="Gene3D" id="1.50.10.10">
    <property type="match status" value="1"/>
</dbReference>